<feature type="transmembrane region" description="Helical" evidence="1">
    <location>
        <begin position="135"/>
        <end position="155"/>
    </location>
</feature>
<accession>A0A377GYT8</accession>
<evidence type="ECO:0000313" key="3">
    <source>
        <dbReference type="Proteomes" id="UP000255328"/>
    </source>
</evidence>
<keyword evidence="3" id="KW-1185">Reference proteome</keyword>
<feature type="transmembrane region" description="Helical" evidence="1">
    <location>
        <begin position="35"/>
        <end position="52"/>
    </location>
</feature>
<dbReference type="Proteomes" id="UP000255328">
    <property type="component" value="Unassembled WGS sequence"/>
</dbReference>
<dbReference type="Pfam" id="PF04474">
    <property type="entry name" value="DUF554"/>
    <property type="match status" value="1"/>
</dbReference>
<dbReference type="InterPro" id="IPR007563">
    <property type="entry name" value="DUF554"/>
</dbReference>
<keyword evidence="1" id="KW-1133">Transmembrane helix</keyword>
<dbReference type="AlphaFoldDB" id="A0A377GYT8"/>
<dbReference type="OrthoDB" id="9797976at2"/>
<reference evidence="2 3" key="1">
    <citation type="submission" date="2018-06" db="EMBL/GenBank/DDBJ databases">
        <authorList>
            <consortium name="Pathogen Informatics"/>
            <person name="Doyle S."/>
        </authorList>
    </citation>
    <scope>NUCLEOTIDE SEQUENCE [LARGE SCALE GENOMIC DNA]</scope>
    <source>
        <strain evidence="2 3">NCTC10723</strain>
    </source>
</reference>
<gene>
    <name evidence="2" type="ORF">NCTC10723_01498</name>
</gene>
<dbReference type="PANTHER" id="PTHR36111">
    <property type="entry name" value="INNER MEMBRANE PROTEIN-RELATED"/>
    <property type="match status" value="1"/>
</dbReference>
<evidence type="ECO:0000313" key="2">
    <source>
        <dbReference type="EMBL" id="STO32033.1"/>
    </source>
</evidence>
<dbReference type="EMBL" id="UGGU01000003">
    <property type="protein sequence ID" value="STO32033.1"/>
    <property type="molecule type" value="Genomic_DNA"/>
</dbReference>
<protein>
    <submittedName>
        <fullName evidence="2">Protein of uncharacterized function (DUF554)</fullName>
    </submittedName>
</protein>
<feature type="transmembrane region" description="Helical" evidence="1">
    <location>
        <begin position="58"/>
        <end position="76"/>
    </location>
</feature>
<dbReference type="RefSeq" id="WP_115270863.1">
    <property type="nucleotide sequence ID" value="NZ_CASFEE010000008.1"/>
</dbReference>
<name>A0A377GYT8_9FUSO</name>
<feature type="transmembrane region" description="Helical" evidence="1">
    <location>
        <begin position="6"/>
        <end position="23"/>
    </location>
</feature>
<feature type="transmembrane region" description="Helical" evidence="1">
    <location>
        <begin position="190"/>
        <end position="208"/>
    </location>
</feature>
<keyword evidence="1" id="KW-0472">Membrane</keyword>
<sequence length="234" mass="25569">MLPKGIIIDCCCVLIGINIGSMIKNHIPTHIKYSMNIIFGIAAILIGIVSMIKLNSLPAVILALILGALLGEILSLDKKIRNFFQNILNKLNFDIPGDKEAYMHFYLLVTVTLCASGTNIFGAINEGITGDMTILLSKAVMDIFASVIFAATLGYPMNLIVIPQFIILTIIFYLSQFIIPFISPDMMKDFIAVGGILTFVLGLSIAQIKHISAINLLPALILIWPCSKLFSLII</sequence>
<feature type="transmembrane region" description="Helical" evidence="1">
    <location>
        <begin position="161"/>
        <end position="183"/>
    </location>
</feature>
<dbReference type="PANTHER" id="PTHR36111:SF2">
    <property type="entry name" value="INNER MEMBRANE PROTEIN"/>
    <property type="match status" value="1"/>
</dbReference>
<proteinExistence type="predicted"/>
<evidence type="ECO:0000256" key="1">
    <source>
        <dbReference type="SAM" id="Phobius"/>
    </source>
</evidence>
<keyword evidence="1" id="KW-0812">Transmembrane</keyword>
<feature type="transmembrane region" description="Helical" evidence="1">
    <location>
        <begin position="214"/>
        <end position="233"/>
    </location>
</feature>
<organism evidence="2 3">
    <name type="scientific">Fusobacterium necrogenes</name>
    <dbReference type="NCBI Taxonomy" id="858"/>
    <lineage>
        <taxon>Bacteria</taxon>
        <taxon>Fusobacteriati</taxon>
        <taxon>Fusobacteriota</taxon>
        <taxon>Fusobacteriia</taxon>
        <taxon>Fusobacteriales</taxon>
        <taxon>Fusobacteriaceae</taxon>
        <taxon>Fusobacterium</taxon>
    </lineage>
</organism>